<feature type="region of interest" description="Disordered" evidence="1">
    <location>
        <begin position="117"/>
        <end position="137"/>
    </location>
</feature>
<evidence type="ECO:0000256" key="2">
    <source>
        <dbReference type="SAM" id="Phobius"/>
    </source>
</evidence>
<dbReference type="PaxDb" id="4113-PGSC0003DMT400087603"/>
<dbReference type="EnsemblPlants" id="PGSC0003DMT400087603">
    <property type="protein sequence ID" value="PGSC0003DMT400087603"/>
    <property type="gene ID" value="PGSC0003DMG400037174"/>
</dbReference>
<accession>M1DE62</accession>
<evidence type="ECO:0000313" key="4">
    <source>
        <dbReference type="Proteomes" id="UP000011115"/>
    </source>
</evidence>
<dbReference type="Proteomes" id="UP000011115">
    <property type="component" value="Unassembled WGS sequence"/>
</dbReference>
<dbReference type="HOGENOM" id="CLU_1868762_0_0_1"/>
<feature type="compositionally biased region" description="Low complexity" evidence="1">
    <location>
        <begin position="127"/>
        <end position="137"/>
    </location>
</feature>
<evidence type="ECO:0000256" key="1">
    <source>
        <dbReference type="SAM" id="MobiDB-lite"/>
    </source>
</evidence>
<keyword evidence="2" id="KW-0472">Membrane</keyword>
<name>M1DE62_SOLTU</name>
<proteinExistence type="predicted"/>
<dbReference type="AlphaFoldDB" id="M1DE62"/>
<protein>
    <submittedName>
        <fullName evidence="3">Uncharacterized protein</fullName>
    </submittedName>
</protein>
<reference evidence="4" key="1">
    <citation type="journal article" date="2011" name="Nature">
        <title>Genome sequence and analysis of the tuber crop potato.</title>
        <authorList>
            <consortium name="The Potato Genome Sequencing Consortium"/>
        </authorList>
    </citation>
    <scope>NUCLEOTIDE SEQUENCE [LARGE SCALE GENOMIC DNA]</scope>
    <source>
        <strain evidence="4">cv. DM1-3 516 R44</strain>
    </source>
</reference>
<keyword evidence="2" id="KW-0812">Transmembrane</keyword>
<organism evidence="3 4">
    <name type="scientific">Solanum tuberosum</name>
    <name type="common">Potato</name>
    <dbReference type="NCBI Taxonomy" id="4113"/>
    <lineage>
        <taxon>Eukaryota</taxon>
        <taxon>Viridiplantae</taxon>
        <taxon>Streptophyta</taxon>
        <taxon>Embryophyta</taxon>
        <taxon>Tracheophyta</taxon>
        <taxon>Spermatophyta</taxon>
        <taxon>Magnoliopsida</taxon>
        <taxon>eudicotyledons</taxon>
        <taxon>Gunneridae</taxon>
        <taxon>Pentapetalae</taxon>
        <taxon>asterids</taxon>
        <taxon>lamiids</taxon>
        <taxon>Solanales</taxon>
        <taxon>Solanaceae</taxon>
        <taxon>Solanoideae</taxon>
        <taxon>Solaneae</taxon>
        <taxon>Solanum</taxon>
    </lineage>
</organism>
<evidence type="ECO:0000313" key="3">
    <source>
        <dbReference type="EnsemblPlants" id="PGSC0003DMT400087603"/>
    </source>
</evidence>
<reference evidence="3" key="2">
    <citation type="submission" date="2015-06" db="UniProtKB">
        <authorList>
            <consortium name="EnsemblPlants"/>
        </authorList>
    </citation>
    <scope>IDENTIFICATION</scope>
    <source>
        <strain evidence="3">DM1-3 516 R44</strain>
    </source>
</reference>
<sequence>MSEYPGGMGLMGLSLIELVFGLILFLGVPGLILEVGVESRHVGQFGELGRARRIICWFVKSCLIAFNFMQMLSFGFVTFSEKPEFTEFTRQLVENMARTNLVIPRRKRAWGIVINEGAANPPKKGKTTPPNGGNDKG</sequence>
<feature type="transmembrane region" description="Helical" evidence="2">
    <location>
        <begin position="54"/>
        <end position="77"/>
    </location>
</feature>
<dbReference type="InParanoid" id="M1DE62"/>
<keyword evidence="4" id="KW-1185">Reference proteome</keyword>
<dbReference type="Gramene" id="PGSC0003DMT400087603">
    <property type="protein sequence ID" value="PGSC0003DMT400087603"/>
    <property type="gene ID" value="PGSC0003DMG400037174"/>
</dbReference>
<feature type="transmembrane region" description="Helical" evidence="2">
    <location>
        <begin position="12"/>
        <end position="33"/>
    </location>
</feature>
<keyword evidence="2" id="KW-1133">Transmembrane helix</keyword>